<feature type="transmembrane region" description="Helical" evidence="1">
    <location>
        <begin position="233"/>
        <end position="254"/>
    </location>
</feature>
<dbReference type="InterPro" id="IPR000326">
    <property type="entry name" value="PAP2/HPO"/>
</dbReference>
<name>A0A378TI29_9MYCO</name>
<feature type="transmembrane region" description="Helical" evidence="1">
    <location>
        <begin position="98"/>
        <end position="122"/>
    </location>
</feature>
<accession>A0A378TI29</accession>
<feature type="domain" description="Phosphatidic acid phosphatase type 2/haloperoxidase" evidence="2">
    <location>
        <begin position="105"/>
        <end position="212"/>
    </location>
</feature>
<keyword evidence="4" id="KW-1185">Reference proteome</keyword>
<protein>
    <submittedName>
        <fullName evidence="3">PAP2 superfamily protein</fullName>
    </submittedName>
</protein>
<proteinExistence type="predicted"/>
<dbReference type="InterPro" id="IPR036938">
    <property type="entry name" value="PAP2/HPO_sf"/>
</dbReference>
<feature type="transmembrane region" description="Helical" evidence="1">
    <location>
        <begin position="166"/>
        <end position="187"/>
    </location>
</feature>
<dbReference type="Gene3D" id="1.20.144.10">
    <property type="entry name" value="Phosphatidic acid phosphatase type 2/haloperoxidase"/>
    <property type="match status" value="1"/>
</dbReference>
<feature type="transmembrane region" description="Helical" evidence="1">
    <location>
        <begin position="23"/>
        <end position="41"/>
    </location>
</feature>
<evidence type="ECO:0000313" key="3">
    <source>
        <dbReference type="EMBL" id="STZ60458.1"/>
    </source>
</evidence>
<feature type="transmembrane region" description="Helical" evidence="1">
    <location>
        <begin position="274"/>
        <end position="293"/>
    </location>
</feature>
<feature type="transmembrane region" description="Helical" evidence="1">
    <location>
        <begin position="73"/>
        <end position="91"/>
    </location>
</feature>
<keyword evidence="1" id="KW-0472">Membrane</keyword>
<reference evidence="3 4" key="1">
    <citation type="submission" date="2018-06" db="EMBL/GenBank/DDBJ databases">
        <authorList>
            <consortium name="Pathogen Informatics"/>
            <person name="Doyle S."/>
        </authorList>
    </citation>
    <scope>NUCLEOTIDE SEQUENCE [LARGE SCALE GENOMIC DNA]</scope>
    <source>
        <strain evidence="3 4">NCTC10821</strain>
    </source>
</reference>
<dbReference type="Proteomes" id="UP000254978">
    <property type="component" value="Unassembled WGS sequence"/>
</dbReference>
<dbReference type="SUPFAM" id="SSF48317">
    <property type="entry name" value="Acid phosphatase/Vanadium-dependent haloperoxidase"/>
    <property type="match status" value="1"/>
</dbReference>
<dbReference type="EMBL" id="UGQT01000001">
    <property type="protein sequence ID" value="STZ60458.1"/>
    <property type="molecule type" value="Genomic_DNA"/>
</dbReference>
<organism evidence="3 4">
    <name type="scientific">Mycolicibacterium tokaiense</name>
    <dbReference type="NCBI Taxonomy" id="39695"/>
    <lineage>
        <taxon>Bacteria</taxon>
        <taxon>Bacillati</taxon>
        <taxon>Actinomycetota</taxon>
        <taxon>Actinomycetes</taxon>
        <taxon>Mycobacteriales</taxon>
        <taxon>Mycobacteriaceae</taxon>
        <taxon>Mycolicibacterium</taxon>
    </lineage>
</organism>
<feature type="transmembrane region" description="Helical" evidence="1">
    <location>
        <begin position="193"/>
        <end position="212"/>
    </location>
</feature>
<sequence>MAVLEARGALNGDRMLVTARRRWAVVLVAALLFGVAVYLLAVQTRTGQALENAALRGASQVDPELRRAALHQFHTISVTSQLAAALIVGIIGLLRRQLWLAVAGVSVILAGQAVTQVLKYYALPRPDLGVVHSGWVDNTLPSGHTTAAMSLLFATLIVMPYRFRGIAMFFTLTWAVGIGAYTVIIRAHRLSDTLAADAVALVVACAASYFLARTGRIRAVASPSAARFTLRTVFVVAVAVVGTFSLLWGSVQVLQAAAAHLDDRPVEWDLFLGSQWLAAAGSITAALLFWWTWRRLETKQRRDPVTVR</sequence>
<keyword evidence="1" id="KW-1133">Transmembrane helix</keyword>
<evidence type="ECO:0000259" key="2">
    <source>
        <dbReference type="Pfam" id="PF01569"/>
    </source>
</evidence>
<evidence type="ECO:0000313" key="4">
    <source>
        <dbReference type="Proteomes" id="UP000254978"/>
    </source>
</evidence>
<evidence type="ECO:0000256" key="1">
    <source>
        <dbReference type="SAM" id="Phobius"/>
    </source>
</evidence>
<feature type="transmembrane region" description="Helical" evidence="1">
    <location>
        <begin position="142"/>
        <end position="159"/>
    </location>
</feature>
<dbReference type="AlphaFoldDB" id="A0A378TI29"/>
<keyword evidence="1" id="KW-0812">Transmembrane</keyword>
<gene>
    <name evidence="3" type="ORF">NCTC10821_03998</name>
</gene>
<dbReference type="Pfam" id="PF01569">
    <property type="entry name" value="PAP2"/>
    <property type="match status" value="1"/>
</dbReference>
<dbReference type="RefSeq" id="WP_232067726.1">
    <property type="nucleotide sequence ID" value="NZ_AP022600.1"/>
</dbReference>